<evidence type="ECO:0000259" key="2">
    <source>
        <dbReference type="Pfam" id="PF01261"/>
    </source>
</evidence>
<evidence type="ECO:0000313" key="4">
    <source>
        <dbReference type="Proteomes" id="UP000598217"/>
    </source>
</evidence>
<dbReference type="InterPro" id="IPR036237">
    <property type="entry name" value="Xyl_isomerase-like_sf"/>
</dbReference>
<protein>
    <submittedName>
        <fullName evidence="3">Sugar phosphate isomerase/epimerase</fullName>
    </submittedName>
</protein>
<organism evidence="3 4">
    <name type="scientific">Nocardiopsis terrae</name>
    <dbReference type="NCBI Taxonomy" id="372655"/>
    <lineage>
        <taxon>Bacteria</taxon>
        <taxon>Bacillati</taxon>
        <taxon>Actinomycetota</taxon>
        <taxon>Actinomycetes</taxon>
        <taxon>Streptosporangiales</taxon>
        <taxon>Nocardiopsidaceae</taxon>
        <taxon>Nocardiopsis</taxon>
    </lineage>
</organism>
<dbReference type="EMBL" id="JADBDY010000001">
    <property type="protein sequence ID" value="MBE1458435.1"/>
    <property type="molecule type" value="Genomic_DNA"/>
</dbReference>
<dbReference type="Proteomes" id="UP000598217">
    <property type="component" value="Unassembled WGS sequence"/>
</dbReference>
<gene>
    <name evidence="3" type="ORF">H4W79_002649</name>
</gene>
<feature type="domain" description="Xylose isomerase-like TIM barrel" evidence="2">
    <location>
        <begin position="59"/>
        <end position="287"/>
    </location>
</feature>
<feature type="region of interest" description="Disordered" evidence="1">
    <location>
        <begin position="1"/>
        <end position="32"/>
    </location>
</feature>
<evidence type="ECO:0000313" key="3">
    <source>
        <dbReference type="EMBL" id="MBE1458435.1"/>
    </source>
</evidence>
<dbReference type="InterPro" id="IPR013022">
    <property type="entry name" value="Xyl_isomerase-like_TIM-brl"/>
</dbReference>
<dbReference type="SUPFAM" id="SSF51658">
    <property type="entry name" value="Xylose isomerase-like"/>
    <property type="match status" value="1"/>
</dbReference>
<dbReference type="Pfam" id="PF01261">
    <property type="entry name" value="AP_endonuc_2"/>
    <property type="match status" value="1"/>
</dbReference>
<dbReference type="PANTHER" id="PTHR12110:SF52">
    <property type="entry name" value="XYLOSE ISOMERASE"/>
    <property type="match status" value="1"/>
</dbReference>
<name>A0ABR9HHC9_9ACTN</name>
<dbReference type="GO" id="GO:0016853">
    <property type="term" value="F:isomerase activity"/>
    <property type="evidence" value="ECO:0007669"/>
    <property type="project" value="UniProtKB-KW"/>
</dbReference>
<dbReference type="RefSeq" id="WP_229826143.1">
    <property type="nucleotide sequence ID" value="NZ_BMXJ01000003.1"/>
</dbReference>
<reference evidence="3 4" key="1">
    <citation type="submission" date="2020-10" db="EMBL/GenBank/DDBJ databases">
        <title>Sequencing the genomes of 1000 actinobacteria strains.</title>
        <authorList>
            <person name="Klenk H.-P."/>
        </authorList>
    </citation>
    <scope>NUCLEOTIDE SEQUENCE [LARGE SCALE GENOMIC DNA]</scope>
    <source>
        <strain evidence="3 4">DSM 45157</strain>
    </source>
</reference>
<proteinExistence type="predicted"/>
<dbReference type="Gene3D" id="3.20.20.150">
    <property type="entry name" value="Divalent-metal-dependent TIM barrel enzymes"/>
    <property type="match status" value="1"/>
</dbReference>
<dbReference type="InterPro" id="IPR050312">
    <property type="entry name" value="IolE/XylAMocC-like"/>
</dbReference>
<comment type="caution">
    <text evidence="3">The sequence shown here is derived from an EMBL/GenBank/DDBJ whole genome shotgun (WGS) entry which is preliminary data.</text>
</comment>
<accession>A0ABR9HHC9</accession>
<evidence type="ECO:0000256" key="1">
    <source>
        <dbReference type="SAM" id="MobiDB-lite"/>
    </source>
</evidence>
<keyword evidence="3" id="KW-0413">Isomerase</keyword>
<dbReference type="PANTHER" id="PTHR12110">
    <property type="entry name" value="HYDROXYPYRUVATE ISOMERASE"/>
    <property type="match status" value="1"/>
</dbReference>
<keyword evidence="4" id="KW-1185">Reference proteome</keyword>
<sequence>MTTTPRHRPVVPAPVDVPSGRSVHTETPAPGDPRLARLSLNQATVKRWSLTQAVDGCLRAGLPAIGLWREHVQETGLERSARLVRDAGLRVSSYCRGGFLSDPSRTDALEDNRRAIDEAAELGAPVLVMVAGGLPEGDRDLAGARERVAEGIHALAPYAAERGVRLGLEPLHPLFCADRAVLSTLGQALDLAEQFSPEVVGVVVDTYHVWWDPAVFDQIARAGAAGRITSFQVCDWITPLPVDSLLGRGMVGDGHIDARALHRAVLAAGYEGDVEWEVFNEDVWSADGDEVIATMARRHAECVL</sequence>